<dbReference type="InterPro" id="IPR005901">
    <property type="entry name" value="GLPGLI"/>
</dbReference>
<name>A0A7D7QL73_9FLAO</name>
<sequence>MKKTVFSLLCILFAISCNAQSHRFLYEYTFKMDSLDRSKSEKELMVLDIGKEGSRFYSFERAQYDSIRESEMKKAMQSKSTHIDFTHIRDRSKVRTRVTKKYPDYRTTLHTKIGSDHLAILYEAKMEWLISKETRIIKGLNAQKATGSLGGRQWTAWYTPEIPFQDGPYRFAGLPGLILEVTDSKGDHVFTFAGSHKHSDLQLQEKQKGTPVSEKKFNELWKIYFKDPAKSTRMILGDPDIKITMSDGSGQIIPQAEMIRNNEIRLKEKLLKNNNFIDLTLYR</sequence>
<evidence type="ECO:0000313" key="5">
    <source>
        <dbReference type="Proteomes" id="UP000539710"/>
    </source>
</evidence>
<protein>
    <submittedName>
        <fullName evidence="3">GLPGLI family protein</fullName>
    </submittedName>
</protein>
<dbReference type="KEGG" id="cbau:H1R16_02420"/>
<dbReference type="Pfam" id="PF09697">
    <property type="entry name" value="Porph_ging"/>
    <property type="match status" value="1"/>
</dbReference>
<evidence type="ECO:0000313" key="2">
    <source>
        <dbReference type="EMBL" id="MBA5245709.1"/>
    </source>
</evidence>
<dbReference type="Proteomes" id="UP000515349">
    <property type="component" value="Chromosome"/>
</dbReference>
<dbReference type="PROSITE" id="PS51257">
    <property type="entry name" value="PROKAR_LIPOPROTEIN"/>
    <property type="match status" value="1"/>
</dbReference>
<feature type="signal peptide" evidence="1">
    <location>
        <begin position="1"/>
        <end position="19"/>
    </location>
</feature>
<evidence type="ECO:0000313" key="4">
    <source>
        <dbReference type="Proteomes" id="UP000515349"/>
    </source>
</evidence>
<reference evidence="5" key="3">
    <citation type="submission" date="2020-07" db="EMBL/GenBank/DDBJ databases">
        <title>Flavobacterium sp. xlx-214.</title>
        <authorList>
            <person name="Yang C."/>
        </authorList>
    </citation>
    <scope>NUCLEOTIDE SEQUENCE [LARGE SCALE GENOMIC DNA]</scope>
    <source>
        <strain evidence="5">CX-624</strain>
    </source>
</reference>
<proteinExistence type="predicted"/>
<dbReference type="Proteomes" id="UP000539710">
    <property type="component" value="Unassembled WGS sequence"/>
</dbReference>
<reference evidence="3" key="1">
    <citation type="submission" date="2020-07" db="EMBL/GenBank/DDBJ databases">
        <title>Chryseobacterium sp. CX-624.</title>
        <authorList>
            <person name="Yang C."/>
        </authorList>
    </citation>
    <scope>NUCLEOTIDE SEQUENCE</scope>
    <source>
        <strain evidence="3">CX-624</strain>
    </source>
</reference>
<organism evidence="3 4">
    <name type="scientific">Marnyiella aurantia</name>
    <dbReference type="NCBI Taxonomy" id="2758037"/>
    <lineage>
        <taxon>Bacteria</taxon>
        <taxon>Pseudomonadati</taxon>
        <taxon>Bacteroidota</taxon>
        <taxon>Flavobacteriia</taxon>
        <taxon>Flavobacteriales</taxon>
        <taxon>Weeksellaceae</taxon>
        <taxon>Marnyiella</taxon>
    </lineage>
</organism>
<reference evidence="4" key="2">
    <citation type="submission" date="2020-07" db="EMBL/GenBank/DDBJ databases">
        <title>Chryseobacterium sp.cx-624.</title>
        <authorList>
            <person name="Yang C."/>
        </authorList>
    </citation>
    <scope>NUCLEOTIDE SEQUENCE [LARGE SCALE GENOMIC DNA]</scope>
    <source>
        <strain evidence="4">cx-624</strain>
    </source>
</reference>
<dbReference type="NCBIfam" id="TIGR01200">
    <property type="entry name" value="GLPGLI"/>
    <property type="match status" value="1"/>
</dbReference>
<evidence type="ECO:0000313" key="3">
    <source>
        <dbReference type="EMBL" id="QMS98885.1"/>
    </source>
</evidence>
<gene>
    <name evidence="3" type="ORF">H1R16_02420</name>
    <name evidence="2" type="ORF">H2507_00850</name>
</gene>
<accession>A0A7D7QL73</accession>
<reference evidence="2" key="4">
    <citation type="submission" date="2020-07" db="EMBL/GenBank/DDBJ databases">
        <authorList>
            <person name="Yang C."/>
        </authorList>
    </citation>
    <scope>NUCLEOTIDE SEQUENCE</scope>
    <source>
        <strain evidence="2">Cx-624</strain>
    </source>
</reference>
<keyword evidence="1" id="KW-0732">Signal</keyword>
<feature type="chain" id="PRO_5044656305" evidence="1">
    <location>
        <begin position="20"/>
        <end position="283"/>
    </location>
</feature>
<keyword evidence="5" id="KW-1185">Reference proteome</keyword>
<dbReference type="EMBL" id="CP059472">
    <property type="protein sequence ID" value="QMS98885.1"/>
    <property type="molecule type" value="Genomic_DNA"/>
</dbReference>
<dbReference type="AlphaFoldDB" id="A0A7D7QL73"/>
<dbReference type="RefSeq" id="WP_181885831.1">
    <property type="nucleotide sequence ID" value="NZ_CP059472.1"/>
</dbReference>
<evidence type="ECO:0000256" key="1">
    <source>
        <dbReference type="SAM" id="SignalP"/>
    </source>
</evidence>
<dbReference type="EMBL" id="JACEUX010000001">
    <property type="protein sequence ID" value="MBA5245709.1"/>
    <property type="molecule type" value="Genomic_DNA"/>
</dbReference>